<accession>A0AAN9FN93</accession>
<sequence length="152" mass="17010">MVRSCKEPLCRIPSIEVFDLGAHGSTNLRKKHYFDIQIISLQGYYHATSHELTRLDSITTTPVIHHSFESLAKANNSSDSNTKTVSSKLWSLPPKTIYCVMFQSHSHPCVLLVPSSSLYIYIFSHVTLANYSPSSSLIQHPHPILGSYLASH</sequence>
<gene>
    <name evidence="1" type="ORF">RJT34_24635</name>
</gene>
<comment type="caution">
    <text evidence="1">The sequence shown here is derived from an EMBL/GenBank/DDBJ whole genome shotgun (WGS) entry which is preliminary data.</text>
</comment>
<proteinExistence type="predicted"/>
<organism evidence="1 2">
    <name type="scientific">Clitoria ternatea</name>
    <name type="common">Butterfly pea</name>
    <dbReference type="NCBI Taxonomy" id="43366"/>
    <lineage>
        <taxon>Eukaryota</taxon>
        <taxon>Viridiplantae</taxon>
        <taxon>Streptophyta</taxon>
        <taxon>Embryophyta</taxon>
        <taxon>Tracheophyta</taxon>
        <taxon>Spermatophyta</taxon>
        <taxon>Magnoliopsida</taxon>
        <taxon>eudicotyledons</taxon>
        <taxon>Gunneridae</taxon>
        <taxon>Pentapetalae</taxon>
        <taxon>rosids</taxon>
        <taxon>fabids</taxon>
        <taxon>Fabales</taxon>
        <taxon>Fabaceae</taxon>
        <taxon>Papilionoideae</taxon>
        <taxon>50 kb inversion clade</taxon>
        <taxon>NPAAA clade</taxon>
        <taxon>indigoferoid/millettioid clade</taxon>
        <taxon>Phaseoleae</taxon>
        <taxon>Clitoria</taxon>
    </lineage>
</organism>
<protein>
    <submittedName>
        <fullName evidence="1">Uncharacterized protein</fullName>
    </submittedName>
</protein>
<reference evidence="1 2" key="1">
    <citation type="submission" date="2024-01" db="EMBL/GenBank/DDBJ databases">
        <title>The genomes of 5 underutilized Papilionoideae crops provide insights into root nodulation and disease resistance.</title>
        <authorList>
            <person name="Yuan L."/>
        </authorList>
    </citation>
    <scope>NUCLEOTIDE SEQUENCE [LARGE SCALE GENOMIC DNA]</scope>
    <source>
        <strain evidence="1">LY-2023</strain>
        <tissue evidence="1">Leaf</tissue>
    </source>
</reference>
<evidence type="ECO:0000313" key="1">
    <source>
        <dbReference type="EMBL" id="KAK7279582.1"/>
    </source>
</evidence>
<name>A0AAN9FN93_CLITE</name>
<dbReference type="AlphaFoldDB" id="A0AAN9FN93"/>
<evidence type="ECO:0000313" key="2">
    <source>
        <dbReference type="Proteomes" id="UP001359559"/>
    </source>
</evidence>
<dbReference type="Proteomes" id="UP001359559">
    <property type="component" value="Unassembled WGS sequence"/>
</dbReference>
<dbReference type="EMBL" id="JAYKXN010000006">
    <property type="protein sequence ID" value="KAK7279582.1"/>
    <property type="molecule type" value="Genomic_DNA"/>
</dbReference>
<keyword evidence="2" id="KW-1185">Reference proteome</keyword>